<sequence length="174" mass="19398">MEIKAKFYFVSEAGADSKSTVVKVKRIQLLGKEESFLFPVGKQTSTQHGQLFENPIVKNVVKSLKVRNKFRNVVLTLTDELQKIYLDIEGNVVLYDEYLEEVTTVQESDVNRKSMVTIFANGCPAIGLYDSGSNVSLVNSKFLSDKRNIKQIIGGRDTIKGLAGMAKTEGVDWT</sequence>
<gene>
    <name evidence="1" type="ORF">PV328_001145</name>
</gene>
<comment type="caution">
    <text evidence="1">The sequence shown here is derived from an EMBL/GenBank/DDBJ whole genome shotgun (WGS) entry which is preliminary data.</text>
</comment>
<reference evidence="1" key="1">
    <citation type="journal article" date="2023" name="bioRxiv">
        <title>Scaffold-level genome assemblies of two parasitoid biocontrol wasps reveal the parthenogenesis mechanism and an associated novel virus.</title>
        <authorList>
            <person name="Inwood S."/>
            <person name="Skelly J."/>
            <person name="Guhlin J."/>
            <person name="Harrop T."/>
            <person name="Goldson S."/>
            <person name="Dearden P."/>
        </authorList>
    </citation>
    <scope>NUCLEOTIDE SEQUENCE</scope>
    <source>
        <strain evidence="1">Irish</strain>
        <tissue evidence="1">Whole body</tissue>
    </source>
</reference>
<evidence type="ECO:0000313" key="2">
    <source>
        <dbReference type="Proteomes" id="UP001168990"/>
    </source>
</evidence>
<dbReference type="AlphaFoldDB" id="A0AA39FWV6"/>
<evidence type="ECO:0000313" key="1">
    <source>
        <dbReference type="EMBL" id="KAK0177066.1"/>
    </source>
</evidence>
<keyword evidence="2" id="KW-1185">Reference proteome</keyword>
<proteinExistence type="predicted"/>
<organism evidence="1 2">
    <name type="scientific">Microctonus aethiopoides</name>
    <dbReference type="NCBI Taxonomy" id="144406"/>
    <lineage>
        <taxon>Eukaryota</taxon>
        <taxon>Metazoa</taxon>
        <taxon>Ecdysozoa</taxon>
        <taxon>Arthropoda</taxon>
        <taxon>Hexapoda</taxon>
        <taxon>Insecta</taxon>
        <taxon>Pterygota</taxon>
        <taxon>Neoptera</taxon>
        <taxon>Endopterygota</taxon>
        <taxon>Hymenoptera</taxon>
        <taxon>Apocrita</taxon>
        <taxon>Ichneumonoidea</taxon>
        <taxon>Braconidae</taxon>
        <taxon>Euphorinae</taxon>
        <taxon>Microctonus</taxon>
    </lineage>
</organism>
<accession>A0AA39FWV6</accession>
<dbReference type="Proteomes" id="UP001168990">
    <property type="component" value="Unassembled WGS sequence"/>
</dbReference>
<reference evidence="1" key="2">
    <citation type="submission" date="2023-03" db="EMBL/GenBank/DDBJ databases">
        <authorList>
            <person name="Inwood S.N."/>
            <person name="Skelly J.G."/>
            <person name="Guhlin J."/>
            <person name="Harrop T.W.R."/>
            <person name="Goldson S.G."/>
            <person name="Dearden P.K."/>
        </authorList>
    </citation>
    <scope>NUCLEOTIDE SEQUENCE</scope>
    <source>
        <strain evidence="1">Irish</strain>
        <tissue evidence="1">Whole body</tissue>
    </source>
</reference>
<dbReference type="EMBL" id="JAQQBS010000001">
    <property type="protein sequence ID" value="KAK0177066.1"/>
    <property type="molecule type" value="Genomic_DNA"/>
</dbReference>
<protein>
    <submittedName>
        <fullName evidence="1">Uncharacterized protein</fullName>
    </submittedName>
</protein>
<name>A0AA39FWV6_9HYME</name>